<dbReference type="AlphaFoldDB" id="A0A7V7UVX2"/>
<keyword evidence="4" id="KW-1185">Reference proteome</keyword>
<name>A0A7V7UVX2_9BACI</name>
<keyword evidence="3" id="KW-0378">Hydrolase</keyword>
<keyword evidence="1" id="KW-0472">Membrane</keyword>
<dbReference type="Proteomes" id="UP000441354">
    <property type="component" value="Unassembled WGS sequence"/>
</dbReference>
<gene>
    <name evidence="3" type="ORF">F7732_05580</name>
</gene>
<evidence type="ECO:0000259" key="2">
    <source>
        <dbReference type="Pfam" id="PF13472"/>
    </source>
</evidence>
<reference evidence="3 4" key="1">
    <citation type="journal article" date="2014" name="Arch. Microbiol.">
        <title>Bacillus mesophilum sp. nov., strain IITR-54T, a novel 4-chlorobiphenyl dechlorinating bacterium.</title>
        <authorList>
            <person name="Manickam N."/>
            <person name="Singh N.K."/>
            <person name="Bajaj A."/>
            <person name="Kumar R.M."/>
            <person name="Kaur G."/>
            <person name="Kaur N."/>
            <person name="Bala M."/>
            <person name="Kumar A."/>
            <person name="Mayilraj S."/>
        </authorList>
    </citation>
    <scope>NUCLEOTIDE SEQUENCE [LARGE SCALE GENOMIC DNA]</scope>
    <source>
        <strain evidence="3 4">IITR-54</strain>
    </source>
</reference>
<feature type="domain" description="SGNH hydrolase-type esterase" evidence="2">
    <location>
        <begin position="53"/>
        <end position="213"/>
    </location>
</feature>
<dbReference type="SUPFAM" id="SSF52266">
    <property type="entry name" value="SGNH hydrolase"/>
    <property type="match status" value="1"/>
</dbReference>
<evidence type="ECO:0000313" key="4">
    <source>
        <dbReference type="Proteomes" id="UP000441354"/>
    </source>
</evidence>
<organism evidence="3 4">
    <name type="scientific">Bacillus mesophilum</name>
    <dbReference type="NCBI Taxonomy" id="1071718"/>
    <lineage>
        <taxon>Bacteria</taxon>
        <taxon>Bacillati</taxon>
        <taxon>Bacillota</taxon>
        <taxon>Bacilli</taxon>
        <taxon>Bacillales</taxon>
        <taxon>Bacillaceae</taxon>
        <taxon>Bacillus</taxon>
    </lineage>
</organism>
<accession>A0A7V7UVX2</accession>
<dbReference type="Gene3D" id="2.60.120.260">
    <property type="entry name" value="Galactose-binding domain-like"/>
    <property type="match status" value="1"/>
</dbReference>
<proteinExistence type="predicted"/>
<protein>
    <submittedName>
        <fullName evidence="3">SGNH/GDSL hydrolase family protein</fullName>
    </submittedName>
</protein>
<evidence type="ECO:0000313" key="3">
    <source>
        <dbReference type="EMBL" id="KAB2333566.1"/>
    </source>
</evidence>
<dbReference type="CDD" id="cd00229">
    <property type="entry name" value="SGNH_hydrolase"/>
    <property type="match status" value="1"/>
</dbReference>
<dbReference type="Pfam" id="PF13472">
    <property type="entry name" value="Lipase_GDSL_2"/>
    <property type="match status" value="1"/>
</dbReference>
<dbReference type="RefSeq" id="WP_151572897.1">
    <property type="nucleotide sequence ID" value="NZ_WBOT01000002.1"/>
</dbReference>
<dbReference type="EMBL" id="WBOT01000002">
    <property type="protein sequence ID" value="KAB2333566.1"/>
    <property type="molecule type" value="Genomic_DNA"/>
</dbReference>
<comment type="caution">
    <text evidence="3">The sequence shown here is derived from an EMBL/GenBank/DDBJ whole genome shotgun (WGS) entry which is preliminary data.</text>
</comment>
<dbReference type="OrthoDB" id="8233337at2"/>
<sequence length="361" mass="41238">MLKKKIRIFVFIIAAVTGITFIINYFSSSRGLAESASVYEKLAKREEISYLIIGDSIGRGSGASHKSKTWFRKMEAALFAKYRVKTERQLLVQSGATAFEGLYKLQNTKPFEHIDLVFIVFGENDRKYMDVSQFAQTYESLIRKAKQTYPNSEIITFTESSLTEDEFAESIKEISYHYHAKNIDMRLPFSESEYPVEKLTTDLVHPNDKGYELYSAAVLETIEELTSKQENIAYLAEPIYPNADISLTEIYDVQRSIGFTSEKNYWVSESKGDILEYSFTGTMLGIRALRSEIGGKADVYLNGNWITEISTWWPFERERYLYIASGLENTKHTVVFVSKGEKSLNNTTDHHTVAISSIITD</sequence>
<dbReference type="InterPro" id="IPR036514">
    <property type="entry name" value="SGNH_hydro_sf"/>
</dbReference>
<feature type="transmembrane region" description="Helical" evidence="1">
    <location>
        <begin position="7"/>
        <end position="26"/>
    </location>
</feature>
<dbReference type="InterPro" id="IPR013830">
    <property type="entry name" value="SGNH_hydro"/>
</dbReference>
<dbReference type="Gene3D" id="3.40.50.1110">
    <property type="entry name" value="SGNH hydrolase"/>
    <property type="match status" value="1"/>
</dbReference>
<dbReference type="GO" id="GO:0016787">
    <property type="term" value="F:hydrolase activity"/>
    <property type="evidence" value="ECO:0007669"/>
    <property type="project" value="UniProtKB-KW"/>
</dbReference>
<keyword evidence="1" id="KW-0812">Transmembrane</keyword>
<keyword evidence="1" id="KW-1133">Transmembrane helix</keyword>
<evidence type="ECO:0000256" key="1">
    <source>
        <dbReference type="SAM" id="Phobius"/>
    </source>
</evidence>